<evidence type="ECO:0000313" key="3">
    <source>
        <dbReference type="Proteomes" id="UP001302602"/>
    </source>
</evidence>
<keyword evidence="1" id="KW-0472">Membrane</keyword>
<comment type="caution">
    <text evidence="2">The sequence shown here is derived from an EMBL/GenBank/DDBJ whole genome shotgun (WGS) entry which is preliminary data.</text>
</comment>
<evidence type="ECO:0000256" key="1">
    <source>
        <dbReference type="SAM" id="Phobius"/>
    </source>
</evidence>
<protein>
    <submittedName>
        <fullName evidence="2">Uncharacterized protein</fullName>
    </submittedName>
</protein>
<dbReference type="RefSeq" id="XP_062648008.1">
    <property type="nucleotide sequence ID" value="XM_062787123.1"/>
</dbReference>
<keyword evidence="1" id="KW-0812">Transmembrane</keyword>
<dbReference type="Proteomes" id="UP001302602">
    <property type="component" value="Unassembled WGS sequence"/>
</dbReference>
<reference evidence="2" key="2">
    <citation type="submission" date="2023-05" db="EMBL/GenBank/DDBJ databases">
        <authorList>
            <consortium name="Lawrence Berkeley National Laboratory"/>
            <person name="Steindorff A."/>
            <person name="Hensen N."/>
            <person name="Bonometti L."/>
            <person name="Westerberg I."/>
            <person name="Brannstrom I.O."/>
            <person name="Guillou S."/>
            <person name="Cros-Aarteil S."/>
            <person name="Calhoun S."/>
            <person name="Haridas S."/>
            <person name="Kuo A."/>
            <person name="Mondo S."/>
            <person name="Pangilinan J."/>
            <person name="Riley R."/>
            <person name="Labutti K."/>
            <person name="Andreopoulos B."/>
            <person name="Lipzen A."/>
            <person name="Chen C."/>
            <person name="Yanf M."/>
            <person name="Daum C."/>
            <person name="Ng V."/>
            <person name="Clum A."/>
            <person name="Ohm R."/>
            <person name="Martin F."/>
            <person name="Silar P."/>
            <person name="Natvig D."/>
            <person name="Lalanne C."/>
            <person name="Gautier V."/>
            <person name="Ament-Velasquez S.L."/>
            <person name="Kruys A."/>
            <person name="Hutchinson M.I."/>
            <person name="Powell A.J."/>
            <person name="Barry K."/>
            <person name="Miller A.N."/>
            <person name="Grigoriev I.V."/>
            <person name="Debuchy R."/>
            <person name="Gladieux P."/>
            <person name="Thoren M.H."/>
            <person name="Johannesson H."/>
        </authorList>
    </citation>
    <scope>NUCLEOTIDE SEQUENCE</scope>
    <source>
        <strain evidence="2">CBS 731.68</strain>
    </source>
</reference>
<dbReference type="AlphaFoldDB" id="A0AAN6Z426"/>
<feature type="transmembrane region" description="Helical" evidence="1">
    <location>
        <begin position="21"/>
        <end position="39"/>
    </location>
</feature>
<evidence type="ECO:0000313" key="2">
    <source>
        <dbReference type="EMBL" id="KAK4124237.1"/>
    </source>
</evidence>
<reference evidence="2" key="1">
    <citation type="journal article" date="2023" name="Mol. Phylogenet. Evol.">
        <title>Genome-scale phylogeny and comparative genomics of the fungal order Sordariales.</title>
        <authorList>
            <person name="Hensen N."/>
            <person name="Bonometti L."/>
            <person name="Westerberg I."/>
            <person name="Brannstrom I.O."/>
            <person name="Guillou S."/>
            <person name="Cros-Aarteil S."/>
            <person name="Calhoun S."/>
            <person name="Haridas S."/>
            <person name="Kuo A."/>
            <person name="Mondo S."/>
            <person name="Pangilinan J."/>
            <person name="Riley R."/>
            <person name="LaButti K."/>
            <person name="Andreopoulos B."/>
            <person name="Lipzen A."/>
            <person name="Chen C."/>
            <person name="Yan M."/>
            <person name="Daum C."/>
            <person name="Ng V."/>
            <person name="Clum A."/>
            <person name="Steindorff A."/>
            <person name="Ohm R.A."/>
            <person name="Martin F."/>
            <person name="Silar P."/>
            <person name="Natvig D.O."/>
            <person name="Lalanne C."/>
            <person name="Gautier V."/>
            <person name="Ament-Velasquez S.L."/>
            <person name="Kruys A."/>
            <person name="Hutchinson M.I."/>
            <person name="Powell A.J."/>
            <person name="Barry K."/>
            <person name="Miller A.N."/>
            <person name="Grigoriev I.V."/>
            <person name="Debuchy R."/>
            <person name="Gladieux P."/>
            <person name="Hiltunen Thoren M."/>
            <person name="Johannesson H."/>
        </authorList>
    </citation>
    <scope>NUCLEOTIDE SEQUENCE</scope>
    <source>
        <strain evidence="2">CBS 731.68</strain>
    </source>
</reference>
<accession>A0AAN6Z426</accession>
<keyword evidence="1" id="KW-1133">Transmembrane helix</keyword>
<proteinExistence type="predicted"/>
<dbReference type="GeneID" id="87823893"/>
<gene>
    <name evidence="2" type="ORF">N657DRAFT_384206</name>
</gene>
<name>A0AAN6Z426_9PEZI</name>
<sequence length="75" mass="8896">MAWRDPHRVRKLRFSITWVNTVKYFMSFGAWLTTATHILNRLRSGLLLDYRTWVMRIDGVDRCLGEMGPLLARQT</sequence>
<dbReference type="EMBL" id="MU853227">
    <property type="protein sequence ID" value="KAK4124237.1"/>
    <property type="molecule type" value="Genomic_DNA"/>
</dbReference>
<keyword evidence="3" id="KW-1185">Reference proteome</keyword>
<organism evidence="2 3">
    <name type="scientific">Parathielavia appendiculata</name>
    <dbReference type="NCBI Taxonomy" id="2587402"/>
    <lineage>
        <taxon>Eukaryota</taxon>
        <taxon>Fungi</taxon>
        <taxon>Dikarya</taxon>
        <taxon>Ascomycota</taxon>
        <taxon>Pezizomycotina</taxon>
        <taxon>Sordariomycetes</taxon>
        <taxon>Sordariomycetidae</taxon>
        <taxon>Sordariales</taxon>
        <taxon>Chaetomiaceae</taxon>
        <taxon>Parathielavia</taxon>
    </lineage>
</organism>